<protein>
    <submittedName>
        <fullName evidence="2">Uncharacterized protein</fullName>
    </submittedName>
</protein>
<dbReference type="AlphaFoldDB" id="A0A0L0F1P5"/>
<gene>
    <name evidence="2" type="ORF">SARC_16858</name>
</gene>
<dbReference type="Proteomes" id="UP000054560">
    <property type="component" value="Unassembled WGS sequence"/>
</dbReference>
<evidence type="ECO:0000256" key="1">
    <source>
        <dbReference type="SAM" id="MobiDB-lite"/>
    </source>
</evidence>
<feature type="non-terminal residue" evidence="2">
    <location>
        <position position="91"/>
    </location>
</feature>
<feature type="region of interest" description="Disordered" evidence="1">
    <location>
        <begin position="1"/>
        <end position="56"/>
    </location>
</feature>
<feature type="compositionally biased region" description="Polar residues" evidence="1">
    <location>
        <begin position="24"/>
        <end position="42"/>
    </location>
</feature>
<keyword evidence="3" id="KW-1185">Reference proteome</keyword>
<sequence>MNFISPALTMRRGASPGKKEMDSGASTRKSTLDSNNSKSENAIDSDVPGEEQGELDLSSALGVYELNQQNIQRQLSEASTKRLAEKRNRWA</sequence>
<dbReference type="GeneID" id="25917362"/>
<accession>A0A0L0F1P5</accession>
<proteinExistence type="predicted"/>
<dbReference type="EMBL" id="KQ250679">
    <property type="protein sequence ID" value="KNC70612.1"/>
    <property type="molecule type" value="Genomic_DNA"/>
</dbReference>
<organism evidence="2 3">
    <name type="scientific">Sphaeroforma arctica JP610</name>
    <dbReference type="NCBI Taxonomy" id="667725"/>
    <lineage>
        <taxon>Eukaryota</taxon>
        <taxon>Ichthyosporea</taxon>
        <taxon>Ichthyophonida</taxon>
        <taxon>Sphaeroforma</taxon>
    </lineage>
</organism>
<dbReference type="RefSeq" id="XP_014144514.1">
    <property type="nucleotide sequence ID" value="XM_014289039.1"/>
</dbReference>
<reference evidence="2 3" key="1">
    <citation type="submission" date="2011-02" db="EMBL/GenBank/DDBJ databases">
        <title>The Genome Sequence of Sphaeroforma arctica JP610.</title>
        <authorList>
            <consortium name="The Broad Institute Genome Sequencing Platform"/>
            <person name="Russ C."/>
            <person name="Cuomo C."/>
            <person name="Young S.K."/>
            <person name="Zeng Q."/>
            <person name="Gargeya S."/>
            <person name="Alvarado L."/>
            <person name="Berlin A."/>
            <person name="Chapman S.B."/>
            <person name="Chen Z."/>
            <person name="Freedman E."/>
            <person name="Gellesch M."/>
            <person name="Goldberg J."/>
            <person name="Griggs A."/>
            <person name="Gujja S."/>
            <person name="Heilman E."/>
            <person name="Heiman D."/>
            <person name="Howarth C."/>
            <person name="Mehta T."/>
            <person name="Neiman D."/>
            <person name="Pearson M."/>
            <person name="Roberts A."/>
            <person name="Saif S."/>
            <person name="Shea T."/>
            <person name="Shenoy N."/>
            <person name="Sisk P."/>
            <person name="Stolte C."/>
            <person name="Sykes S."/>
            <person name="White J."/>
            <person name="Yandava C."/>
            <person name="Burger G."/>
            <person name="Gray M.W."/>
            <person name="Holland P.W.H."/>
            <person name="King N."/>
            <person name="Lang F.B.F."/>
            <person name="Roger A.J."/>
            <person name="Ruiz-Trillo I."/>
            <person name="Haas B."/>
            <person name="Nusbaum C."/>
            <person name="Birren B."/>
        </authorList>
    </citation>
    <scope>NUCLEOTIDE SEQUENCE [LARGE SCALE GENOMIC DNA]</scope>
    <source>
        <strain evidence="2 3">JP610</strain>
    </source>
</reference>
<evidence type="ECO:0000313" key="2">
    <source>
        <dbReference type="EMBL" id="KNC70612.1"/>
    </source>
</evidence>
<name>A0A0L0F1P5_9EUKA</name>
<evidence type="ECO:0000313" key="3">
    <source>
        <dbReference type="Proteomes" id="UP000054560"/>
    </source>
</evidence>